<dbReference type="OrthoDB" id="849114at2"/>
<evidence type="ECO:0000313" key="3">
    <source>
        <dbReference type="Proteomes" id="UP000248840"/>
    </source>
</evidence>
<dbReference type="AlphaFoldDB" id="A0A328YHR6"/>
<dbReference type="InterPro" id="IPR025634">
    <property type="entry name" value="DUF4292"/>
</dbReference>
<dbReference type="Pfam" id="PF14125">
    <property type="entry name" value="DUF4292"/>
    <property type="match status" value="1"/>
</dbReference>
<accession>A0A328YHR6</accession>
<dbReference type="RefSeq" id="WP_112112828.1">
    <property type="nucleotide sequence ID" value="NZ_QLSZ01000004.1"/>
</dbReference>
<reference evidence="2 3" key="1">
    <citation type="submission" date="2018-06" db="EMBL/GenBank/DDBJ databases">
        <title>Genomic Encyclopedia of Archaeal and Bacterial Type Strains, Phase II (KMG-II): from individual species to whole genera.</title>
        <authorList>
            <person name="Goeker M."/>
        </authorList>
    </citation>
    <scope>NUCLEOTIDE SEQUENCE [LARGE SCALE GENOMIC DNA]</scope>
    <source>
        <strain evidence="2 3">DSM 25663</strain>
    </source>
</reference>
<keyword evidence="1" id="KW-0732">Signal</keyword>
<organism evidence="2 3">
    <name type="scientific">Flavobacterium aciduliphilum</name>
    <dbReference type="NCBI Taxonomy" id="1101402"/>
    <lineage>
        <taxon>Bacteria</taxon>
        <taxon>Pseudomonadati</taxon>
        <taxon>Bacteroidota</taxon>
        <taxon>Flavobacteriia</taxon>
        <taxon>Flavobacteriales</taxon>
        <taxon>Flavobacteriaceae</taxon>
        <taxon>Flavobacterium</taxon>
    </lineage>
</organism>
<evidence type="ECO:0000256" key="1">
    <source>
        <dbReference type="SAM" id="SignalP"/>
    </source>
</evidence>
<dbReference type="EMBL" id="QLSZ01000004">
    <property type="protein sequence ID" value="RAR72834.1"/>
    <property type="molecule type" value="Genomic_DNA"/>
</dbReference>
<keyword evidence="3" id="KW-1185">Reference proteome</keyword>
<comment type="caution">
    <text evidence="2">The sequence shown here is derived from an EMBL/GenBank/DDBJ whole genome shotgun (WGS) entry which is preliminary data.</text>
</comment>
<name>A0A328YHR6_9FLAO</name>
<sequence>MKKYIVLLVVLLASCKPKAILLESQKPIVDESTITVDKISEKNQENNIDFSTLNIKANAQYDDEKNAQNVTAEIRIKKDEKILVIIRVLGITMAKGLITPTSVQYYEKIGNKYFEGDYQGLSKWLGTDLDFQKVQNMFIGKTFESIKKGAKYQVSVNNQQYQLKKESETNTETTFLFENEHFLLKQQEISQPQNNRLLQVNYANYQKINNRVLPTLLQINAHQNETKTTLSIEYKNIQFNEDLTFPYNVPDRFERVYIEKN</sequence>
<dbReference type="Proteomes" id="UP000248840">
    <property type="component" value="Unassembled WGS sequence"/>
</dbReference>
<dbReference type="Gene3D" id="2.50.20.10">
    <property type="entry name" value="Lipoprotein localisation LolA/LolB/LppX"/>
    <property type="match status" value="1"/>
</dbReference>
<proteinExistence type="predicted"/>
<feature type="signal peptide" evidence="1">
    <location>
        <begin position="1"/>
        <end position="19"/>
    </location>
</feature>
<evidence type="ECO:0000313" key="2">
    <source>
        <dbReference type="EMBL" id="RAR72834.1"/>
    </source>
</evidence>
<gene>
    <name evidence="2" type="ORF">CLV55_10494</name>
</gene>
<feature type="chain" id="PRO_5016282350" evidence="1">
    <location>
        <begin position="20"/>
        <end position="261"/>
    </location>
</feature>
<protein>
    <submittedName>
        <fullName evidence="2">Uncharacterized protein DUF4292</fullName>
    </submittedName>
</protein>
<dbReference type="PROSITE" id="PS51257">
    <property type="entry name" value="PROKAR_LIPOPROTEIN"/>
    <property type="match status" value="1"/>
</dbReference>